<keyword evidence="1" id="KW-0547">Nucleotide-binding</keyword>
<dbReference type="Pfam" id="PF00005">
    <property type="entry name" value="ABC_tran"/>
    <property type="match status" value="1"/>
</dbReference>
<dbReference type="Gene3D" id="3.40.50.300">
    <property type="entry name" value="P-loop containing nucleotide triphosphate hydrolases"/>
    <property type="match status" value="1"/>
</dbReference>
<evidence type="ECO:0000313" key="4">
    <source>
        <dbReference type="EMBL" id="AJD90320.1"/>
    </source>
</evidence>
<dbReference type="SMART" id="SM00382">
    <property type="entry name" value="AAA"/>
    <property type="match status" value="1"/>
</dbReference>
<keyword evidence="5" id="KW-1185">Reference proteome</keyword>
<accession>A0A0B5AJ14</accession>
<dbReference type="GO" id="GO:0016887">
    <property type="term" value="F:ATP hydrolysis activity"/>
    <property type="evidence" value="ECO:0007669"/>
    <property type="project" value="InterPro"/>
</dbReference>
<evidence type="ECO:0000256" key="2">
    <source>
        <dbReference type="ARBA" id="ARBA00022840"/>
    </source>
</evidence>
<gene>
    <name evidence="4" type="ORF">JMA_10030</name>
</gene>
<protein>
    <submittedName>
        <fullName evidence="4">ABC transporter</fullName>
    </submittedName>
</protein>
<dbReference type="PANTHER" id="PTHR43158:SF5">
    <property type="entry name" value="ABC TRANSPORTER, ATP-BINDING PROTEIN"/>
    <property type="match status" value="1"/>
</dbReference>
<dbReference type="STRING" id="1508404.JMA_10030"/>
<dbReference type="InterPro" id="IPR003439">
    <property type="entry name" value="ABC_transporter-like_ATP-bd"/>
</dbReference>
<reference evidence="4 5" key="1">
    <citation type="submission" date="2014-08" db="EMBL/GenBank/DDBJ databases">
        <title>Complete genome of a marine bacteria Jeotgalibacillus malaysiensis.</title>
        <authorList>
            <person name="Yaakop A.S."/>
            <person name="Chan K.-G."/>
            <person name="Goh K.M."/>
        </authorList>
    </citation>
    <scope>NUCLEOTIDE SEQUENCE [LARGE SCALE GENOMIC DNA]</scope>
    <source>
        <strain evidence="4 5">D5</strain>
    </source>
</reference>
<dbReference type="KEGG" id="jeo:JMA_10030"/>
<keyword evidence="2" id="KW-0067">ATP-binding</keyword>
<dbReference type="OrthoDB" id="9804819at2"/>
<evidence type="ECO:0000313" key="5">
    <source>
        <dbReference type="Proteomes" id="UP000031449"/>
    </source>
</evidence>
<organism evidence="4 5">
    <name type="scientific">Jeotgalibacillus malaysiensis</name>
    <dbReference type="NCBI Taxonomy" id="1508404"/>
    <lineage>
        <taxon>Bacteria</taxon>
        <taxon>Bacillati</taxon>
        <taxon>Bacillota</taxon>
        <taxon>Bacilli</taxon>
        <taxon>Bacillales</taxon>
        <taxon>Caryophanaceae</taxon>
        <taxon>Jeotgalibacillus</taxon>
    </lineage>
</organism>
<dbReference type="SUPFAM" id="SSF52540">
    <property type="entry name" value="P-loop containing nucleoside triphosphate hydrolases"/>
    <property type="match status" value="1"/>
</dbReference>
<dbReference type="BioCyc" id="JESP1508404:G14D9-10235-MONOMER"/>
<feature type="domain" description="ABC transporter" evidence="3">
    <location>
        <begin position="5"/>
        <end position="230"/>
    </location>
</feature>
<dbReference type="HOGENOM" id="CLU_000604_1_2_9"/>
<dbReference type="EMBL" id="CP009416">
    <property type="protein sequence ID" value="AJD90320.1"/>
    <property type="molecule type" value="Genomic_DNA"/>
</dbReference>
<evidence type="ECO:0000259" key="3">
    <source>
        <dbReference type="PROSITE" id="PS50893"/>
    </source>
</evidence>
<proteinExistence type="predicted"/>
<dbReference type="PROSITE" id="PS50893">
    <property type="entry name" value="ABC_TRANSPORTER_2"/>
    <property type="match status" value="1"/>
</dbReference>
<dbReference type="AlphaFoldDB" id="A0A0B5AJ14"/>
<dbReference type="GO" id="GO:0005524">
    <property type="term" value="F:ATP binding"/>
    <property type="evidence" value="ECO:0007669"/>
    <property type="project" value="UniProtKB-KW"/>
</dbReference>
<dbReference type="PANTHER" id="PTHR43158">
    <property type="entry name" value="SKFA PEPTIDE EXPORT ATP-BINDING PROTEIN SKFE"/>
    <property type="match status" value="1"/>
</dbReference>
<sequence length="295" mass="32746">MTANILIDQVSVKYKKFHALDHVSLKLEGEKIYGLIGRNGAGKTTLLSLLASFAEPDEGAIQVNGQPLFENAELMQQVTFVYEKDFREESEKVKTYLNAAAEYKPHYDAEYALELVGIFNLPLNKPVYKLSKGMQSVLNAVIGLASRSPITIFDEVYSGMDAPTRELFYQQLLEDHARHPRTMILSTHLVSEMDYLFEEAIILHKGKVLLHEPVDVVLEKGASVTGAADLVDEFVAGMNQIHTQKLGGTKSVMVIDPITEEQLVHASQSGLEIGPVSLQDLFIHLTKEEGQHGPK</sequence>
<dbReference type="Proteomes" id="UP000031449">
    <property type="component" value="Chromosome"/>
</dbReference>
<dbReference type="InterPro" id="IPR003593">
    <property type="entry name" value="AAA+_ATPase"/>
</dbReference>
<dbReference type="InterPro" id="IPR027417">
    <property type="entry name" value="P-loop_NTPase"/>
</dbReference>
<name>A0A0B5AJ14_9BACL</name>
<evidence type="ECO:0000256" key="1">
    <source>
        <dbReference type="ARBA" id="ARBA00022741"/>
    </source>
</evidence>